<keyword evidence="7" id="KW-0152">Cholesterol biosynthesis</keyword>
<evidence type="ECO:0000256" key="1">
    <source>
        <dbReference type="ARBA" id="ARBA00004141"/>
    </source>
</evidence>
<name>A0A9Q8PFG7_PASFU</name>
<dbReference type="GO" id="GO:0016132">
    <property type="term" value="P:brassinosteroid biosynthetic process"/>
    <property type="evidence" value="ECO:0007669"/>
    <property type="project" value="TreeGrafter"/>
</dbReference>
<dbReference type="EMBL" id="CP090171">
    <property type="protein sequence ID" value="UJO21469.1"/>
    <property type="molecule type" value="Genomic_DNA"/>
</dbReference>
<keyword evidence="11 22" id="KW-0560">Oxidoreductase</keyword>
<evidence type="ECO:0000256" key="13">
    <source>
        <dbReference type="ARBA" id="ARBA00023098"/>
    </source>
</evidence>
<feature type="transmembrane region" description="Helical" evidence="22">
    <location>
        <begin position="48"/>
        <end position="69"/>
    </location>
</feature>
<dbReference type="OrthoDB" id="5326588at2759"/>
<feature type="transmembrane region" description="Helical" evidence="22">
    <location>
        <begin position="182"/>
        <end position="199"/>
    </location>
</feature>
<protein>
    <recommendedName>
        <fullName evidence="18">7-dehydrocholesterol reductase</fullName>
        <ecNumber evidence="17">1.3.1.21</ecNumber>
    </recommendedName>
    <alternativeName>
        <fullName evidence="19">Sterol Delta(7)-reductase</fullName>
    </alternativeName>
</protein>
<keyword evidence="15 22" id="KW-1207">Sterol metabolism</keyword>
<organism evidence="24 25">
    <name type="scientific">Passalora fulva</name>
    <name type="common">Tomato leaf mold</name>
    <name type="synonym">Cladosporium fulvum</name>
    <dbReference type="NCBI Taxonomy" id="5499"/>
    <lineage>
        <taxon>Eukaryota</taxon>
        <taxon>Fungi</taxon>
        <taxon>Dikarya</taxon>
        <taxon>Ascomycota</taxon>
        <taxon>Pezizomycotina</taxon>
        <taxon>Dothideomycetes</taxon>
        <taxon>Dothideomycetidae</taxon>
        <taxon>Mycosphaerellales</taxon>
        <taxon>Mycosphaerellaceae</taxon>
        <taxon>Fulvia</taxon>
    </lineage>
</organism>
<evidence type="ECO:0000256" key="21">
    <source>
        <dbReference type="ARBA" id="ARBA00047826"/>
    </source>
</evidence>
<keyword evidence="14 22" id="KW-0472">Membrane</keyword>
<dbReference type="RefSeq" id="XP_047765835.1">
    <property type="nucleotide sequence ID" value="XM_047908642.1"/>
</dbReference>
<evidence type="ECO:0000256" key="17">
    <source>
        <dbReference type="ARBA" id="ARBA00038851"/>
    </source>
</evidence>
<keyword evidence="16 22" id="KW-0753">Steroid metabolism</keyword>
<comment type="pathway">
    <text evidence="2">Steroid biosynthesis; cholesterol biosynthesis.</text>
</comment>
<comment type="subcellular location">
    <subcellularLocation>
        <location evidence="1">Membrane</location>
        <topology evidence="1">Multi-pass membrane protein</topology>
    </subcellularLocation>
</comment>
<evidence type="ECO:0000256" key="9">
    <source>
        <dbReference type="ARBA" id="ARBA00022955"/>
    </source>
</evidence>
<proteinExistence type="inferred from homology"/>
<dbReference type="KEGG" id="ffu:CLAFUR5_09494"/>
<keyword evidence="5" id="KW-0153">Cholesterol metabolism</keyword>
<evidence type="ECO:0000256" key="8">
    <source>
        <dbReference type="ARBA" id="ARBA00022857"/>
    </source>
</evidence>
<evidence type="ECO:0000256" key="20">
    <source>
        <dbReference type="ARBA" id="ARBA00047795"/>
    </source>
</evidence>
<keyword evidence="9 22" id="KW-0752">Steroid biosynthesis</keyword>
<accession>A0A9Q8PFG7</accession>
<keyword evidence="4 22" id="KW-0444">Lipid biosynthesis</keyword>
<feature type="chain" id="PRO_5040211321" description="7-dehydrocholesterol reductase" evidence="23">
    <location>
        <begin position="19"/>
        <end position="477"/>
    </location>
</feature>
<evidence type="ECO:0000256" key="7">
    <source>
        <dbReference type="ARBA" id="ARBA00022778"/>
    </source>
</evidence>
<dbReference type="InterPro" id="IPR001171">
    <property type="entry name" value="ERG24_DHCR-like"/>
</dbReference>
<dbReference type="Gene3D" id="1.20.120.1630">
    <property type="match status" value="1"/>
</dbReference>
<dbReference type="Proteomes" id="UP000756132">
    <property type="component" value="Chromosome 9"/>
</dbReference>
<evidence type="ECO:0000256" key="2">
    <source>
        <dbReference type="ARBA" id="ARBA00004770"/>
    </source>
</evidence>
<reference evidence="24" key="1">
    <citation type="submission" date="2021-12" db="EMBL/GenBank/DDBJ databases">
        <authorList>
            <person name="Zaccaron A."/>
            <person name="Stergiopoulos I."/>
        </authorList>
    </citation>
    <scope>NUCLEOTIDE SEQUENCE</scope>
    <source>
        <strain evidence="24">Race5_Kim</strain>
    </source>
</reference>
<dbReference type="EC" id="1.3.1.21" evidence="17"/>
<evidence type="ECO:0000256" key="23">
    <source>
        <dbReference type="SAM" id="SignalP"/>
    </source>
</evidence>
<dbReference type="GO" id="GO:0047598">
    <property type="term" value="F:7-dehydrocholesterol reductase activity"/>
    <property type="evidence" value="ECO:0007669"/>
    <property type="project" value="UniProtKB-EC"/>
</dbReference>
<evidence type="ECO:0000313" key="25">
    <source>
        <dbReference type="Proteomes" id="UP000756132"/>
    </source>
</evidence>
<comment type="similarity">
    <text evidence="3 22">Belongs to the ERG4/ERG24 family.</text>
</comment>
<dbReference type="PANTHER" id="PTHR21257">
    <property type="entry name" value="DELTA(14)-STEROL REDUCTASE"/>
    <property type="match status" value="1"/>
</dbReference>
<evidence type="ECO:0000256" key="18">
    <source>
        <dbReference type="ARBA" id="ARBA00039984"/>
    </source>
</evidence>
<dbReference type="FunFam" id="1.20.120.1630:FF:000004">
    <property type="entry name" value="7-dehydrocholesterol reductase"/>
    <property type="match status" value="1"/>
</dbReference>
<keyword evidence="13 22" id="KW-0443">Lipid metabolism</keyword>
<evidence type="ECO:0000256" key="22">
    <source>
        <dbReference type="RuleBase" id="RU369120"/>
    </source>
</evidence>
<feature type="transmembrane region" description="Helical" evidence="22">
    <location>
        <begin position="148"/>
        <end position="170"/>
    </location>
</feature>
<feature type="transmembrane region" description="Helical" evidence="22">
    <location>
        <begin position="111"/>
        <end position="128"/>
    </location>
</feature>
<dbReference type="AlphaFoldDB" id="A0A9Q8PFG7"/>
<evidence type="ECO:0000256" key="12">
    <source>
        <dbReference type="ARBA" id="ARBA00023011"/>
    </source>
</evidence>
<sequence>MLTLTLTTLLSWSMSMAGLPSSMASAPLNNKATNRIPAMSDVTWGRRARATTIDGIVAAAIVLVVPFWMNMDRIALRYFDGSLSSATSALWEEGVIDFAFNYYPRPSRTAIAGYTAWIIFQAVLYVSLPGRPCRSQRTPGGQLLEYTANGLLAWVVTHVLFLAAALMWVFKMSVVADHWDGLVVAMDAYGIFVSAASLLKGHFAPSFVGDRKLSSSIPFDFFSGVELNPRLGKSFDIKFFHNGRAGIVGWTLINASFAAFQYNVHGYVSNSMLVGNVLQAIYVVDFFINEDWYLRTVDIAHDHFGFYLAYGTTSFLPQLYTIQAQYLARYPTQLDTLQALGALVLGVSGYALFRSANWQKDVVRRTDGATTIWGESAKVVRTKYHTSDGKEHDGLLLACGWWGVCRHINYLADLIQTFAMCIVCGFDHLLPWLHMLWMCLLLLNRLQRDERRCRAKYGKQWEKYCEKARYRLVPGIW</sequence>
<comment type="catalytic activity">
    <reaction evidence="20">
        <text>cholesterol + NADP(+) = 7-dehydrocholesterol + NADPH + H(+)</text>
        <dbReference type="Rhea" id="RHEA:23984"/>
        <dbReference type="ChEBI" id="CHEBI:15378"/>
        <dbReference type="ChEBI" id="CHEBI:16113"/>
        <dbReference type="ChEBI" id="CHEBI:17759"/>
        <dbReference type="ChEBI" id="CHEBI:57783"/>
        <dbReference type="ChEBI" id="CHEBI:58349"/>
        <dbReference type="EC" id="1.3.1.21"/>
    </reaction>
    <physiologicalReaction direction="right-to-left" evidence="20">
        <dbReference type="Rhea" id="RHEA:23986"/>
    </physiologicalReaction>
</comment>
<dbReference type="Pfam" id="PF01222">
    <property type="entry name" value="ERG4_ERG24"/>
    <property type="match status" value="1"/>
</dbReference>
<keyword evidence="10 22" id="KW-1133">Transmembrane helix</keyword>
<evidence type="ECO:0000256" key="19">
    <source>
        <dbReference type="ARBA" id="ARBA00042688"/>
    </source>
</evidence>
<keyword evidence="8" id="KW-0521">NADP</keyword>
<comment type="caution">
    <text evidence="22">Lacks conserved residue(s) required for the propagation of feature annotation.</text>
</comment>
<dbReference type="GO" id="GO:0005789">
    <property type="term" value="C:endoplasmic reticulum membrane"/>
    <property type="evidence" value="ECO:0007669"/>
    <property type="project" value="TreeGrafter"/>
</dbReference>
<keyword evidence="6 22" id="KW-0812">Transmembrane</keyword>
<evidence type="ECO:0000313" key="24">
    <source>
        <dbReference type="EMBL" id="UJO21469.1"/>
    </source>
</evidence>
<evidence type="ECO:0000256" key="5">
    <source>
        <dbReference type="ARBA" id="ARBA00022548"/>
    </source>
</evidence>
<gene>
    <name evidence="24" type="ORF">CLAFUR5_09494</name>
</gene>
<reference evidence="24" key="2">
    <citation type="journal article" date="2022" name="Microb. Genom.">
        <title>A chromosome-scale genome assembly of the tomato pathogen Cladosporium fulvum reveals a compartmentalized genome architecture and the presence of a dispensable chromosome.</title>
        <authorList>
            <person name="Zaccaron A.Z."/>
            <person name="Chen L.H."/>
            <person name="Samaras A."/>
            <person name="Stergiopoulos I."/>
        </authorList>
    </citation>
    <scope>NUCLEOTIDE SEQUENCE</scope>
    <source>
        <strain evidence="24">Race5_Kim</strain>
    </source>
</reference>
<dbReference type="GO" id="GO:0006695">
    <property type="term" value="P:cholesterol biosynthetic process"/>
    <property type="evidence" value="ECO:0007669"/>
    <property type="project" value="UniProtKB-KW"/>
</dbReference>
<evidence type="ECO:0000256" key="10">
    <source>
        <dbReference type="ARBA" id="ARBA00022989"/>
    </source>
</evidence>
<keyword evidence="25" id="KW-1185">Reference proteome</keyword>
<comment type="catalytic activity">
    <reaction evidence="21">
        <text>7-dehydrodesmosterol + NADPH + H(+) = desmosterol + NADP(+)</text>
        <dbReference type="Rhea" id="RHEA:46740"/>
        <dbReference type="ChEBI" id="CHEBI:15378"/>
        <dbReference type="ChEBI" id="CHEBI:17737"/>
        <dbReference type="ChEBI" id="CHEBI:27910"/>
        <dbReference type="ChEBI" id="CHEBI:57783"/>
        <dbReference type="ChEBI" id="CHEBI:58349"/>
    </reaction>
    <physiologicalReaction direction="left-to-right" evidence="21">
        <dbReference type="Rhea" id="RHEA:46741"/>
    </physiologicalReaction>
</comment>
<evidence type="ECO:0000256" key="6">
    <source>
        <dbReference type="ARBA" id="ARBA00022692"/>
    </source>
</evidence>
<keyword evidence="23" id="KW-0732">Signal</keyword>
<feature type="signal peptide" evidence="23">
    <location>
        <begin position="1"/>
        <end position="18"/>
    </location>
</feature>
<evidence type="ECO:0000256" key="3">
    <source>
        <dbReference type="ARBA" id="ARBA00005402"/>
    </source>
</evidence>
<evidence type="ECO:0000256" key="14">
    <source>
        <dbReference type="ARBA" id="ARBA00023136"/>
    </source>
</evidence>
<evidence type="ECO:0000256" key="4">
    <source>
        <dbReference type="ARBA" id="ARBA00022516"/>
    </source>
</evidence>
<keyword evidence="12 22" id="KW-0756">Sterol biosynthesis</keyword>
<evidence type="ECO:0000256" key="16">
    <source>
        <dbReference type="ARBA" id="ARBA00023221"/>
    </source>
</evidence>
<dbReference type="PANTHER" id="PTHR21257:SF38">
    <property type="entry name" value="7-DEHYDROCHOLESTEROL REDUCTASE"/>
    <property type="match status" value="1"/>
</dbReference>
<dbReference type="GeneID" id="71989372"/>
<evidence type="ECO:0000256" key="11">
    <source>
        <dbReference type="ARBA" id="ARBA00023002"/>
    </source>
</evidence>
<evidence type="ECO:0000256" key="15">
    <source>
        <dbReference type="ARBA" id="ARBA00023166"/>
    </source>
</evidence>